<keyword evidence="1" id="KW-0732">Signal</keyword>
<gene>
    <name evidence="3" type="ORF">O1D97_11340</name>
</gene>
<dbReference type="InterPro" id="IPR032710">
    <property type="entry name" value="NTF2-like_dom_sf"/>
</dbReference>
<dbReference type="Gene3D" id="3.10.450.50">
    <property type="match status" value="1"/>
</dbReference>
<dbReference type="EMBL" id="JAPUBN010000017">
    <property type="protein sequence ID" value="MCZ2722215.1"/>
    <property type="molecule type" value="Genomic_DNA"/>
</dbReference>
<dbReference type="SUPFAM" id="SSF54427">
    <property type="entry name" value="NTF2-like"/>
    <property type="match status" value="1"/>
</dbReference>
<protein>
    <submittedName>
        <fullName evidence="3">Nuclear transport factor 2 family protein</fullName>
    </submittedName>
</protein>
<evidence type="ECO:0000313" key="4">
    <source>
        <dbReference type="Proteomes" id="UP001149719"/>
    </source>
</evidence>
<feature type="domain" description="SnoaL-like" evidence="2">
    <location>
        <begin position="56"/>
        <end position="140"/>
    </location>
</feature>
<dbReference type="Proteomes" id="UP001149719">
    <property type="component" value="Unassembled WGS sequence"/>
</dbReference>
<sequence>MNRESLISMAFILPIMMSMPAIAEEKGHSPKINSAKKIVTEFFDLAYIQRLPTEAAIKYISSEKYTQHNPTGKDGREAFINGFGKYIKESNYTYAIKRIIAEDDLVVIHSQGFVNPNDAKDLGEAVIDIYRVEKDKIVEHWDVIQLVPEKSANKNTMF</sequence>
<dbReference type="Pfam" id="PF12680">
    <property type="entry name" value="SnoaL_2"/>
    <property type="match status" value="1"/>
</dbReference>
<dbReference type="RefSeq" id="WP_269125671.1">
    <property type="nucleotide sequence ID" value="NZ_JAPUBN010000017.1"/>
</dbReference>
<name>A0ABT4JUZ4_9GAMM</name>
<accession>A0ABT4JUZ4</accession>
<proteinExistence type="predicted"/>
<feature type="signal peptide" evidence="1">
    <location>
        <begin position="1"/>
        <end position="23"/>
    </location>
</feature>
<evidence type="ECO:0000259" key="2">
    <source>
        <dbReference type="Pfam" id="PF12680"/>
    </source>
</evidence>
<dbReference type="InterPro" id="IPR037401">
    <property type="entry name" value="SnoaL-like"/>
</dbReference>
<evidence type="ECO:0000313" key="3">
    <source>
        <dbReference type="EMBL" id="MCZ2722215.1"/>
    </source>
</evidence>
<organism evidence="3 4">
    <name type="scientific">Marinomonas phaeophyticola</name>
    <dbReference type="NCBI Taxonomy" id="3004091"/>
    <lineage>
        <taxon>Bacteria</taxon>
        <taxon>Pseudomonadati</taxon>
        <taxon>Pseudomonadota</taxon>
        <taxon>Gammaproteobacteria</taxon>
        <taxon>Oceanospirillales</taxon>
        <taxon>Oceanospirillaceae</taxon>
        <taxon>Marinomonas</taxon>
    </lineage>
</organism>
<reference evidence="3" key="1">
    <citation type="submission" date="2022-12" db="EMBL/GenBank/DDBJ databases">
        <title>Marinomonas 15G1-11 sp. nov, isolated from marine algae.</title>
        <authorList>
            <person name="Butt M."/>
            <person name="Choi D.G."/>
            <person name="Kim J.M."/>
            <person name="Lee J.K."/>
            <person name="Baek J.H."/>
            <person name="Jeon C.O."/>
        </authorList>
    </citation>
    <scope>NUCLEOTIDE SEQUENCE</scope>
    <source>
        <strain evidence="3">15G1-11</strain>
    </source>
</reference>
<comment type="caution">
    <text evidence="3">The sequence shown here is derived from an EMBL/GenBank/DDBJ whole genome shotgun (WGS) entry which is preliminary data.</text>
</comment>
<evidence type="ECO:0000256" key="1">
    <source>
        <dbReference type="SAM" id="SignalP"/>
    </source>
</evidence>
<keyword evidence="4" id="KW-1185">Reference proteome</keyword>
<feature type="chain" id="PRO_5045368052" evidence="1">
    <location>
        <begin position="24"/>
        <end position="158"/>
    </location>
</feature>